<comment type="caution">
    <text evidence="2">The sequence shown here is derived from an EMBL/GenBank/DDBJ whole genome shotgun (WGS) entry which is preliminary data.</text>
</comment>
<dbReference type="EMBL" id="LTDL01000042">
    <property type="protein sequence ID" value="OAG28875.1"/>
    <property type="molecule type" value="Genomic_DNA"/>
</dbReference>
<name>A0A177EAD3_9MICR</name>
<dbReference type="Proteomes" id="UP000185944">
    <property type="component" value="Unassembled WGS sequence"/>
</dbReference>
<dbReference type="Pfam" id="PF02594">
    <property type="entry name" value="DUF167"/>
    <property type="match status" value="1"/>
</dbReference>
<proteinExistence type="inferred from homology"/>
<dbReference type="GeneID" id="93647364"/>
<dbReference type="InterPro" id="IPR003746">
    <property type="entry name" value="DUF167"/>
</dbReference>
<dbReference type="Gene3D" id="3.30.1200.10">
    <property type="entry name" value="YggU-like"/>
    <property type="match status" value="1"/>
</dbReference>
<organism evidence="2 3">
    <name type="scientific">Nematocida displodere</name>
    <dbReference type="NCBI Taxonomy" id="1805483"/>
    <lineage>
        <taxon>Eukaryota</taxon>
        <taxon>Fungi</taxon>
        <taxon>Fungi incertae sedis</taxon>
        <taxon>Microsporidia</taxon>
        <taxon>Nematocida</taxon>
    </lineage>
</organism>
<dbReference type="SMART" id="SM01152">
    <property type="entry name" value="DUF167"/>
    <property type="match status" value="1"/>
</dbReference>
<accession>A0A177EAD3</accession>
<dbReference type="RefSeq" id="XP_067543620.1">
    <property type="nucleotide sequence ID" value="XM_067688432.1"/>
</dbReference>
<dbReference type="SUPFAM" id="SSF69786">
    <property type="entry name" value="YggU-like"/>
    <property type="match status" value="1"/>
</dbReference>
<dbReference type="HAMAP" id="MF_00634">
    <property type="entry name" value="UPF0235"/>
    <property type="match status" value="1"/>
</dbReference>
<dbReference type="OrthoDB" id="244097at2759"/>
<reference evidence="2 3" key="1">
    <citation type="submission" date="2016-02" db="EMBL/GenBank/DDBJ databases">
        <title>Discovery of a natural microsporidian pathogen with a broad tissue tropism in Caenorhabditis elegans.</title>
        <authorList>
            <person name="Luallen R.J."/>
            <person name="Reinke A.W."/>
            <person name="Tong L."/>
            <person name="Botts M.R."/>
            <person name="Felix M.-A."/>
            <person name="Troemel E.R."/>
        </authorList>
    </citation>
    <scope>NUCLEOTIDE SEQUENCE [LARGE SCALE GENOMIC DNA]</scope>
    <source>
        <strain evidence="2 3">JUm2807</strain>
    </source>
</reference>
<protein>
    <submittedName>
        <fullName evidence="2">Uncharacterized protein</fullName>
    </submittedName>
</protein>
<gene>
    <name evidence="2" type="ORF">NEDG_01014</name>
</gene>
<evidence type="ECO:0000313" key="3">
    <source>
        <dbReference type="Proteomes" id="UP000185944"/>
    </source>
</evidence>
<evidence type="ECO:0000313" key="2">
    <source>
        <dbReference type="EMBL" id="OAG28875.1"/>
    </source>
</evidence>
<sequence>MRQTEEGVILECIIKTNVKSASMTMEEGFFVVAVESVPVDNRANKEVVEAMASLFSVKRASVSIITGHKSKHKSILIKGLTLDQVNQIKFR</sequence>
<dbReference type="NCBIfam" id="TIGR00251">
    <property type="entry name" value="DUF167 family protein"/>
    <property type="match status" value="1"/>
</dbReference>
<dbReference type="AlphaFoldDB" id="A0A177EAD3"/>
<comment type="similarity">
    <text evidence="1">Belongs to the UPF0235 family.</text>
</comment>
<evidence type="ECO:0000256" key="1">
    <source>
        <dbReference type="ARBA" id="ARBA00010364"/>
    </source>
</evidence>
<keyword evidence="3" id="KW-1185">Reference proteome</keyword>
<dbReference type="InterPro" id="IPR036591">
    <property type="entry name" value="YggU-like_sf"/>
</dbReference>
<dbReference type="VEuPathDB" id="MicrosporidiaDB:NEDG_01014"/>